<feature type="transmembrane region" description="Helical" evidence="1">
    <location>
        <begin position="327"/>
        <end position="347"/>
    </location>
</feature>
<dbReference type="InterPro" id="IPR050879">
    <property type="entry name" value="Acyltransferase_3"/>
</dbReference>
<keyword evidence="1" id="KW-0472">Membrane</keyword>
<dbReference type="AlphaFoldDB" id="A0A3G9FZ42"/>
<feature type="transmembrane region" description="Helical" evidence="1">
    <location>
        <begin position="23"/>
        <end position="40"/>
    </location>
</feature>
<proteinExistence type="predicted"/>
<dbReference type="GO" id="GO:0000271">
    <property type="term" value="P:polysaccharide biosynthetic process"/>
    <property type="evidence" value="ECO:0007669"/>
    <property type="project" value="TreeGrafter"/>
</dbReference>
<keyword evidence="1" id="KW-0812">Transmembrane</keyword>
<feature type="transmembrane region" description="Helical" evidence="1">
    <location>
        <begin position="207"/>
        <end position="229"/>
    </location>
</feature>
<dbReference type="GO" id="GO:0016020">
    <property type="term" value="C:membrane"/>
    <property type="evidence" value="ECO:0007669"/>
    <property type="project" value="TreeGrafter"/>
</dbReference>
<feature type="transmembrane region" description="Helical" evidence="1">
    <location>
        <begin position="262"/>
        <end position="278"/>
    </location>
</feature>
<dbReference type="EMBL" id="AP018827">
    <property type="protein sequence ID" value="BBF79616.1"/>
    <property type="molecule type" value="Genomic_DNA"/>
</dbReference>
<accession>A0A3G9FZ42</accession>
<feature type="transmembrane region" description="Helical" evidence="1">
    <location>
        <begin position="178"/>
        <end position="201"/>
    </location>
</feature>
<dbReference type="GO" id="GO:0016747">
    <property type="term" value="F:acyltransferase activity, transferring groups other than amino-acyl groups"/>
    <property type="evidence" value="ECO:0007669"/>
    <property type="project" value="InterPro"/>
</dbReference>
<feature type="transmembrane region" description="Helical" evidence="1">
    <location>
        <begin position="52"/>
        <end position="72"/>
    </location>
</feature>
<dbReference type="PANTHER" id="PTHR23028">
    <property type="entry name" value="ACETYLTRANSFERASE"/>
    <property type="match status" value="1"/>
</dbReference>
<organism evidence="3 4">
    <name type="scientific">Asticcacaulis excentricus</name>
    <dbReference type="NCBI Taxonomy" id="78587"/>
    <lineage>
        <taxon>Bacteria</taxon>
        <taxon>Pseudomonadati</taxon>
        <taxon>Pseudomonadota</taxon>
        <taxon>Alphaproteobacteria</taxon>
        <taxon>Caulobacterales</taxon>
        <taxon>Caulobacteraceae</taxon>
        <taxon>Asticcacaulis</taxon>
    </lineage>
</organism>
<dbReference type="Pfam" id="PF01757">
    <property type="entry name" value="Acyl_transf_3"/>
    <property type="match status" value="1"/>
</dbReference>
<evidence type="ECO:0000256" key="1">
    <source>
        <dbReference type="SAM" id="Phobius"/>
    </source>
</evidence>
<evidence type="ECO:0000313" key="3">
    <source>
        <dbReference type="EMBL" id="BBF79616.1"/>
    </source>
</evidence>
<feature type="transmembrane region" description="Helical" evidence="1">
    <location>
        <begin position="92"/>
        <end position="110"/>
    </location>
</feature>
<sequence>MTTPIRAAVSQATADNIRPLTSLRFFAAVWVILYSYWSALEGAISIGIIEKGYLGVDLFFILSGFILSHVYMTSLGEGRFRYGSFIVNRLARVYPLHLATLCFAILLWGAATLKGMSVDKNLVNWPSLPAHLFLVQAWGLAPEASFNHPSWSISAEWFAYLLFPIFGTVAWSMRARPWLAVGLSVTFLVSLYMIFEVFMGFKLTSATVFWGALRIVPTFMLGCALYLVWRSGKLTPQVALMGAAASSLIVIAAASWLKIDALIVPMLGLMLLCVSRFGNGGVMGNRVLVYLGEVSFAMYMVYVPWKWVYLNVMGMVLGTGDAPLPLLWWAVGLIAIIPVAMLGHHIVELPMRNVVRHLGDRLRYRLAYRLAR</sequence>
<protein>
    <recommendedName>
        <fullName evidence="2">Acyltransferase 3 domain-containing protein</fullName>
    </recommendedName>
</protein>
<gene>
    <name evidence="3" type="ORF">EM6_0185</name>
</gene>
<evidence type="ECO:0000313" key="4">
    <source>
        <dbReference type="Proteomes" id="UP000278756"/>
    </source>
</evidence>
<feature type="transmembrane region" description="Helical" evidence="1">
    <location>
        <begin position="287"/>
        <end position="307"/>
    </location>
</feature>
<dbReference type="PANTHER" id="PTHR23028:SF131">
    <property type="entry name" value="BLR2367 PROTEIN"/>
    <property type="match status" value="1"/>
</dbReference>
<dbReference type="Proteomes" id="UP000278756">
    <property type="component" value="Chromosome 1"/>
</dbReference>
<feature type="transmembrane region" description="Helical" evidence="1">
    <location>
        <begin position="153"/>
        <end position="171"/>
    </location>
</feature>
<name>A0A3G9FZ42_9CAUL</name>
<evidence type="ECO:0000259" key="2">
    <source>
        <dbReference type="Pfam" id="PF01757"/>
    </source>
</evidence>
<keyword evidence="1" id="KW-1133">Transmembrane helix</keyword>
<reference evidence="4" key="2">
    <citation type="journal article" date="2017" name="Plant Physiol. Biochem.">
        <title>Differential oxidative and antioxidative response of duckweed Lemna minor toward plant growth promoting/inhibiting bacteria.</title>
        <authorList>
            <person name="Ishizawa H."/>
            <person name="Kuroda M."/>
            <person name="Morikawa M."/>
            <person name="Ike M."/>
        </authorList>
    </citation>
    <scope>NUCLEOTIDE SEQUENCE [LARGE SCALE GENOMIC DNA]</scope>
    <source>
        <strain evidence="4">M6</strain>
    </source>
</reference>
<feature type="transmembrane region" description="Helical" evidence="1">
    <location>
        <begin position="238"/>
        <end position="256"/>
    </location>
</feature>
<dbReference type="InterPro" id="IPR002656">
    <property type="entry name" value="Acyl_transf_3_dom"/>
</dbReference>
<dbReference type="OrthoDB" id="9796461at2"/>
<feature type="domain" description="Acyltransferase 3" evidence="2">
    <location>
        <begin position="22"/>
        <end position="342"/>
    </location>
</feature>
<dbReference type="RefSeq" id="WP_126419609.1">
    <property type="nucleotide sequence ID" value="NZ_AP018827.1"/>
</dbReference>
<reference evidence="4" key="1">
    <citation type="journal article" date="2017" name="Biotechnol. Biofuels">
        <title>Evaluation of environmental bacterial communities as a factor affecting the growth of duckweed Lemna minor.</title>
        <authorList>
            <person name="Ishizawa H."/>
            <person name="Kuroda M."/>
            <person name="Morikawa M."/>
            <person name="Ike M."/>
        </authorList>
    </citation>
    <scope>NUCLEOTIDE SEQUENCE [LARGE SCALE GENOMIC DNA]</scope>
    <source>
        <strain evidence="4">M6</strain>
    </source>
</reference>